<reference evidence="1" key="1">
    <citation type="submission" date="2022-11" db="EMBL/GenBank/DDBJ databases">
        <authorList>
            <person name="Kikuchi T."/>
        </authorList>
    </citation>
    <scope>NUCLEOTIDE SEQUENCE</scope>
    <source>
        <strain evidence="1">PS1010</strain>
    </source>
</reference>
<name>A0A9P1I623_9PELO</name>
<evidence type="ECO:0000313" key="2">
    <source>
        <dbReference type="Proteomes" id="UP001152747"/>
    </source>
</evidence>
<dbReference type="OrthoDB" id="5784258at2759"/>
<dbReference type="AlphaFoldDB" id="A0A9P1I623"/>
<dbReference type="EMBL" id="CANHGI010000001">
    <property type="protein sequence ID" value="CAI5438947.1"/>
    <property type="molecule type" value="Genomic_DNA"/>
</dbReference>
<accession>A0A9P1I623</accession>
<keyword evidence="2" id="KW-1185">Reference proteome</keyword>
<dbReference type="Proteomes" id="UP001152747">
    <property type="component" value="Unassembled WGS sequence"/>
</dbReference>
<sequence>MIIVLILFSILYNIVIGLDSSFQLKVLPLLSKRNELNQNIYYTDATILPSFRSSQFEISVSNTSSYGFSYPEIDCEVLDILCPQLIQIFHVNDRGTPRLMALADLEKDESLEIIDEAGYIGSWPGYCGTSDGMLVEMYSSITKDFIYITTNDQLNEIRNNENNLFYHPTKVMGYLFSTDNSKRIVKYPFNAIRPYESGVFRKLSVTLRPILRITNGKISAHTVNVQGNQYLDGYTIDKILNISLIDRQADSKVIQNSCGKMILLFETHDEENNAYRIQNIRNGGLGRNEETVKGAGYVFTEESSAKRCLGDVIPLYEFQNPNNQADYHYVGGYEKADNYKAKNWKNGILLGYSTWGNFVFAKQ</sequence>
<evidence type="ECO:0000313" key="1">
    <source>
        <dbReference type="EMBL" id="CAI5438947.1"/>
    </source>
</evidence>
<gene>
    <name evidence="1" type="ORF">CAMP_LOCUS1584</name>
</gene>
<comment type="caution">
    <text evidence="1">The sequence shown here is derived from an EMBL/GenBank/DDBJ whole genome shotgun (WGS) entry which is preliminary data.</text>
</comment>
<organism evidence="1 2">
    <name type="scientific">Caenorhabditis angaria</name>
    <dbReference type="NCBI Taxonomy" id="860376"/>
    <lineage>
        <taxon>Eukaryota</taxon>
        <taxon>Metazoa</taxon>
        <taxon>Ecdysozoa</taxon>
        <taxon>Nematoda</taxon>
        <taxon>Chromadorea</taxon>
        <taxon>Rhabditida</taxon>
        <taxon>Rhabditina</taxon>
        <taxon>Rhabditomorpha</taxon>
        <taxon>Rhabditoidea</taxon>
        <taxon>Rhabditidae</taxon>
        <taxon>Peloderinae</taxon>
        <taxon>Caenorhabditis</taxon>
    </lineage>
</organism>
<proteinExistence type="predicted"/>
<protein>
    <submittedName>
        <fullName evidence="1">Uncharacterized protein</fullName>
    </submittedName>
</protein>